<name>A0A6I6JGZ8_9BACT</name>
<dbReference type="GO" id="GO:0016491">
    <property type="term" value="F:oxidoreductase activity"/>
    <property type="evidence" value="ECO:0007669"/>
    <property type="project" value="UniProtKB-KW"/>
</dbReference>
<gene>
    <name evidence="4" type="ORF">GM415_09230</name>
</gene>
<feature type="domain" description="Nitroreductase" evidence="3">
    <location>
        <begin position="8"/>
        <end position="181"/>
    </location>
</feature>
<evidence type="ECO:0000256" key="2">
    <source>
        <dbReference type="ARBA" id="ARBA00023002"/>
    </source>
</evidence>
<dbReference type="Gene3D" id="3.40.109.10">
    <property type="entry name" value="NADH Oxidase"/>
    <property type="match status" value="1"/>
</dbReference>
<evidence type="ECO:0000259" key="3">
    <source>
        <dbReference type="Pfam" id="PF00881"/>
    </source>
</evidence>
<comment type="similarity">
    <text evidence="1">Belongs to the nitroreductase family.</text>
</comment>
<keyword evidence="2" id="KW-0560">Oxidoreductase</keyword>
<dbReference type="PANTHER" id="PTHR43673">
    <property type="entry name" value="NAD(P)H NITROREDUCTASE YDGI-RELATED"/>
    <property type="match status" value="1"/>
</dbReference>
<organism evidence="4 5">
    <name type="scientific">Pseudodesulfovibrio cashew</name>
    <dbReference type="NCBI Taxonomy" id="2678688"/>
    <lineage>
        <taxon>Bacteria</taxon>
        <taxon>Pseudomonadati</taxon>
        <taxon>Thermodesulfobacteriota</taxon>
        <taxon>Desulfovibrionia</taxon>
        <taxon>Desulfovibrionales</taxon>
        <taxon>Desulfovibrionaceae</taxon>
    </lineage>
</organism>
<reference evidence="4 5" key="1">
    <citation type="submission" date="2019-11" db="EMBL/GenBank/DDBJ databases">
        <authorList>
            <person name="Zheng R.K."/>
            <person name="Sun C.M."/>
        </authorList>
    </citation>
    <scope>NUCLEOTIDE SEQUENCE [LARGE SCALE GENOMIC DNA]</scope>
    <source>
        <strain evidence="4 5">SRB007</strain>
    </source>
</reference>
<evidence type="ECO:0000256" key="1">
    <source>
        <dbReference type="ARBA" id="ARBA00007118"/>
    </source>
</evidence>
<evidence type="ECO:0000313" key="5">
    <source>
        <dbReference type="Proteomes" id="UP000428328"/>
    </source>
</evidence>
<accession>A0A6I6JGZ8</accession>
<dbReference type="SUPFAM" id="SSF55469">
    <property type="entry name" value="FMN-dependent nitroreductase-like"/>
    <property type="match status" value="1"/>
</dbReference>
<keyword evidence="5" id="KW-1185">Reference proteome</keyword>
<dbReference type="InterPro" id="IPR000415">
    <property type="entry name" value="Nitroreductase-like"/>
</dbReference>
<proteinExistence type="inferred from homology"/>
<dbReference type="AlphaFoldDB" id="A0A6I6JGZ8"/>
<dbReference type="RefSeq" id="WP_158947519.1">
    <property type="nucleotide sequence ID" value="NZ_CP046400.1"/>
</dbReference>
<dbReference type="Pfam" id="PF00881">
    <property type="entry name" value="Nitroreductase"/>
    <property type="match status" value="1"/>
</dbReference>
<evidence type="ECO:0000313" key="4">
    <source>
        <dbReference type="EMBL" id="QGY40298.1"/>
    </source>
</evidence>
<dbReference type="CDD" id="cd02137">
    <property type="entry name" value="MhqN-like"/>
    <property type="match status" value="1"/>
</dbReference>
<dbReference type="EMBL" id="CP046400">
    <property type="protein sequence ID" value="QGY40298.1"/>
    <property type="molecule type" value="Genomic_DNA"/>
</dbReference>
<sequence>MDFKQILENRRAINFFDPDRDVSEETVSTILEEAAKAPSSFNLQPWKVVVLRDPDKKAALRKLAFDQPKITEAPVVLMILADRDGWKEGCDTLEKHFANDLQPEQRDWFINATKGLYGTSAESSQAFANKNAGLFAMSLMYAASDQGLHTHPMDGFDHEAVREAFDIPDNYWISMLIAVGHAKPGLEILPKAWRQSCGEIILKTY</sequence>
<dbReference type="Proteomes" id="UP000428328">
    <property type="component" value="Chromosome"/>
</dbReference>
<protein>
    <submittedName>
        <fullName evidence="4">Nitroreductase family protein</fullName>
    </submittedName>
</protein>
<dbReference type="KEGG" id="psel:GM415_09230"/>
<dbReference type="InterPro" id="IPR029479">
    <property type="entry name" value="Nitroreductase"/>
</dbReference>